<comment type="function">
    <text evidence="10">Probably part of an ABC transporter complex. Responsible for energy coupling to the transport system.</text>
</comment>
<feature type="domain" description="ABC transporter" evidence="11">
    <location>
        <begin position="275"/>
        <end position="499"/>
    </location>
</feature>
<dbReference type="GO" id="GO:0043190">
    <property type="term" value="C:ATP-binding cassette (ABC) transporter complex"/>
    <property type="evidence" value="ECO:0007669"/>
    <property type="project" value="TreeGrafter"/>
</dbReference>
<evidence type="ECO:0000256" key="3">
    <source>
        <dbReference type="ARBA" id="ARBA00022448"/>
    </source>
</evidence>
<evidence type="ECO:0000256" key="9">
    <source>
        <dbReference type="ARBA" id="ARBA00023136"/>
    </source>
</evidence>
<keyword evidence="9" id="KW-0472">Membrane</keyword>
<evidence type="ECO:0000256" key="6">
    <source>
        <dbReference type="ARBA" id="ARBA00022741"/>
    </source>
</evidence>
<accession>A0A9D2P317</accession>
<evidence type="ECO:0000259" key="11">
    <source>
        <dbReference type="PROSITE" id="PS50893"/>
    </source>
</evidence>
<dbReference type="GO" id="GO:0016887">
    <property type="term" value="F:ATP hydrolysis activity"/>
    <property type="evidence" value="ECO:0007669"/>
    <property type="project" value="InterPro"/>
</dbReference>
<reference evidence="12" key="2">
    <citation type="submission" date="2021-04" db="EMBL/GenBank/DDBJ databases">
        <authorList>
            <person name="Gilroy R."/>
        </authorList>
    </citation>
    <scope>NUCLEOTIDE SEQUENCE</scope>
    <source>
        <strain evidence="12">CHK165-2605</strain>
    </source>
</reference>
<gene>
    <name evidence="12" type="ORF">H9756_00735</name>
</gene>
<feature type="domain" description="ABC transporter" evidence="11">
    <location>
        <begin position="2"/>
        <end position="252"/>
    </location>
</feature>
<dbReference type="PANTHER" id="PTHR43553">
    <property type="entry name" value="HEAVY METAL TRANSPORTER"/>
    <property type="match status" value="1"/>
</dbReference>
<dbReference type="AlphaFoldDB" id="A0A9D2P317"/>
<evidence type="ECO:0000256" key="5">
    <source>
        <dbReference type="ARBA" id="ARBA00022737"/>
    </source>
</evidence>
<dbReference type="GO" id="GO:0042626">
    <property type="term" value="F:ATPase-coupled transmembrane transporter activity"/>
    <property type="evidence" value="ECO:0007669"/>
    <property type="project" value="TreeGrafter"/>
</dbReference>
<evidence type="ECO:0000256" key="4">
    <source>
        <dbReference type="ARBA" id="ARBA00022475"/>
    </source>
</evidence>
<dbReference type="InterPro" id="IPR017871">
    <property type="entry name" value="ABC_transporter-like_CS"/>
</dbReference>
<dbReference type="EMBL" id="DWWI01000015">
    <property type="protein sequence ID" value="HJC42203.1"/>
    <property type="molecule type" value="Genomic_DNA"/>
</dbReference>
<evidence type="ECO:0000313" key="13">
    <source>
        <dbReference type="Proteomes" id="UP000823895"/>
    </source>
</evidence>
<proteinExistence type="inferred from homology"/>
<dbReference type="PROSITE" id="PS00211">
    <property type="entry name" value="ABC_TRANSPORTER_1"/>
    <property type="match status" value="1"/>
</dbReference>
<dbReference type="Proteomes" id="UP000823895">
    <property type="component" value="Unassembled WGS sequence"/>
</dbReference>
<dbReference type="InterPro" id="IPR015856">
    <property type="entry name" value="ABC_transpr_CbiO/EcfA_su"/>
</dbReference>
<evidence type="ECO:0000256" key="10">
    <source>
        <dbReference type="ARBA" id="ARBA00025157"/>
    </source>
</evidence>
<organism evidence="12 13">
    <name type="scientific">Candidatus Mediterraneibacter gallistercoris</name>
    <dbReference type="NCBI Taxonomy" id="2838671"/>
    <lineage>
        <taxon>Bacteria</taxon>
        <taxon>Bacillati</taxon>
        <taxon>Bacillota</taxon>
        <taxon>Clostridia</taxon>
        <taxon>Lachnospirales</taxon>
        <taxon>Lachnospiraceae</taxon>
        <taxon>Mediterraneibacter</taxon>
    </lineage>
</organism>
<name>A0A9D2P317_9FIRM</name>
<comment type="similarity">
    <text evidence="2">Belongs to the ABC transporter superfamily.</text>
</comment>
<evidence type="ECO:0000256" key="8">
    <source>
        <dbReference type="ARBA" id="ARBA00022967"/>
    </source>
</evidence>
<dbReference type="CDD" id="cd03226">
    <property type="entry name" value="ABC_cobalt_CbiO_domain2"/>
    <property type="match status" value="1"/>
</dbReference>
<evidence type="ECO:0000256" key="7">
    <source>
        <dbReference type="ARBA" id="ARBA00022840"/>
    </source>
</evidence>
<keyword evidence="7 12" id="KW-0067">ATP-binding</keyword>
<dbReference type="InterPro" id="IPR003593">
    <property type="entry name" value="AAA+_ATPase"/>
</dbReference>
<keyword evidence="6" id="KW-0547">Nucleotide-binding</keyword>
<dbReference type="CDD" id="cd03225">
    <property type="entry name" value="ABC_cobalt_CbiO_domain1"/>
    <property type="match status" value="1"/>
</dbReference>
<reference evidence="12" key="1">
    <citation type="journal article" date="2021" name="PeerJ">
        <title>Extensive microbial diversity within the chicken gut microbiome revealed by metagenomics and culture.</title>
        <authorList>
            <person name="Gilroy R."/>
            <person name="Ravi A."/>
            <person name="Getino M."/>
            <person name="Pursley I."/>
            <person name="Horton D.L."/>
            <person name="Alikhan N.F."/>
            <person name="Baker D."/>
            <person name="Gharbi K."/>
            <person name="Hall N."/>
            <person name="Watson M."/>
            <person name="Adriaenssens E.M."/>
            <person name="Foster-Nyarko E."/>
            <person name="Jarju S."/>
            <person name="Secka A."/>
            <person name="Antonio M."/>
            <person name="Oren A."/>
            <person name="Chaudhuri R.R."/>
            <person name="La Ragione R."/>
            <person name="Hildebrand F."/>
            <person name="Pallen M.J."/>
        </authorList>
    </citation>
    <scope>NUCLEOTIDE SEQUENCE</scope>
    <source>
        <strain evidence="12">CHK165-2605</strain>
    </source>
</reference>
<evidence type="ECO:0000256" key="1">
    <source>
        <dbReference type="ARBA" id="ARBA00004202"/>
    </source>
</evidence>
<dbReference type="InterPro" id="IPR050095">
    <property type="entry name" value="ECF_ABC_transporter_ATP-bd"/>
</dbReference>
<keyword evidence="8" id="KW-1278">Translocase</keyword>
<dbReference type="PANTHER" id="PTHR43553:SF23">
    <property type="entry name" value="ABC TRANSPORTER ATP-BINDING COMPONENT"/>
    <property type="match status" value="1"/>
</dbReference>
<dbReference type="InterPro" id="IPR003439">
    <property type="entry name" value="ABC_transporter-like_ATP-bd"/>
</dbReference>
<dbReference type="Pfam" id="PF00005">
    <property type="entry name" value="ABC_tran"/>
    <property type="match status" value="2"/>
</dbReference>
<sequence length="525" mass="59071">MVECNDVSFSYPADSSVGGEYNEKKRDGALRHISCRIEDGSFVLLCGESGCGKTTLTRLFNGLIPHYYEGNFTGTVCLEGKDTRKLSLYDISEKVGSVFQNPRSQFFNVDTTSELAFGPENHGLPEDAVRKRVKEVSRRLRLSELLDRSIFSLSGGEKQKIACGSASAIEPDLFVLDEPSSNLDAFAIEDLRNLLAILKAQGKTIIISEHRLYYLRELIDRVLYLKGGEIQGDYTAEEFRSIPEEERARMGLRPLDLNSLMAAGDRQIRTGESVWQLKNFTFAYKHQPVILNIERASFPSGSATAVIGQNGAGKSTLSRCLCGLERRCPGIVDHEGKEYSQRMRLKLCYMVMQDVNHQLFTESVLDEILLSMEKEDMGKAEEILKETDLLSFKDCHPLGLSGGQKQRVAVASAIASERPLILFDEPTSGLDLFHMRQMADVVNRITENGKTVIVVTHDPEFILRCCDYVLHMENGEVKESYSLKSREERRRLLGFFRECTDCREFFPRRSVQSHAASTEPAQIRG</sequence>
<keyword evidence="4" id="KW-1003">Cell membrane</keyword>
<keyword evidence="3" id="KW-0813">Transport</keyword>
<evidence type="ECO:0000313" key="12">
    <source>
        <dbReference type="EMBL" id="HJC42203.1"/>
    </source>
</evidence>
<dbReference type="PROSITE" id="PS50893">
    <property type="entry name" value="ABC_TRANSPORTER_2"/>
    <property type="match status" value="2"/>
</dbReference>
<dbReference type="GO" id="GO:0005524">
    <property type="term" value="F:ATP binding"/>
    <property type="evidence" value="ECO:0007669"/>
    <property type="project" value="UniProtKB-KW"/>
</dbReference>
<evidence type="ECO:0000256" key="2">
    <source>
        <dbReference type="ARBA" id="ARBA00005417"/>
    </source>
</evidence>
<keyword evidence="5" id="KW-0677">Repeat</keyword>
<protein>
    <submittedName>
        <fullName evidence="12">Energy-coupling factor ABC transporter ATP-binding protein</fullName>
    </submittedName>
</protein>
<comment type="caution">
    <text evidence="12">The sequence shown here is derived from an EMBL/GenBank/DDBJ whole genome shotgun (WGS) entry which is preliminary data.</text>
</comment>
<comment type="subcellular location">
    <subcellularLocation>
        <location evidence="1">Cell membrane</location>
        <topology evidence="1">Peripheral membrane protein</topology>
    </subcellularLocation>
</comment>
<dbReference type="SMART" id="SM00382">
    <property type="entry name" value="AAA"/>
    <property type="match status" value="2"/>
</dbReference>